<dbReference type="Proteomes" id="UP000234323">
    <property type="component" value="Unassembled WGS sequence"/>
</dbReference>
<dbReference type="OrthoDB" id="2363405at2759"/>
<feature type="compositionally biased region" description="Polar residues" evidence="1">
    <location>
        <begin position="35"/>
        <end position="71"/>
    </location>
</feature>
<feature type="region of interest" description="Disordered" evidence="1">
    <location>
        <begin position="35"/>
        <end position="76"/>
    </location>
</feature>
<feature type="compositionally biased region" description="Basic and acidic residues" evidence="1">
    <location>
        <begin position="92"/>
        <end position="106"/>
    </location>
</feature>
<dbReference type="VEuPathDB" id="FungiDB:FUN_012719"/>
<dbReference type="EMBL" id="LLXI01000020">
    <property type="protein sequence ID" value="PKY38223.1"/>
    <property type="molecule type" value="Genomic_DNA"/>
</dbReference>
<organism evidence="2 3">
    <name type="scientific">Rhizophagus irregularis</name>
    <dbReference type="NCBI Taxonomy" id="588596"/>
    <lineage>
        <taxon>Eukaryota</taxon>
        <taxon>Fungi</taxon>
        <taxon>Fungi incertae sedis</taxon>
        <taxon>Mucoromycota</taxon>
        <taxon>Glomeromycotina</taxon>
        <taxon>Glomeromycetes</taxon>
        <taxon>Glomerales</taxon>
        <taxon>Glomeraceae</taxon>
        <taxon>Rhizophagus</taxon>
    </lineage>
</organism>
<keyword evidence="3" id="KW-1185">Reference proteome</keyword>
<name>A0A2I1FV90_9GLOM</name>
<sequence>MGYGIKKVRPKVPLGKIKQEQIAINISVQDGISVVKSPTRSELQVTSQSSISPPIEGNSENSSDVTQSTHAGSKLLEDRQANEFLILVSKKEVSDMMRQHDREKKLLRGSIHSNQDQDEPSISQNNSSIPLR</sequence>
<dbReference type="AlphaFoldDB" id="A0A2I1FV90"/>
<gene>
    <name evidence="2" type="ORF">RhiirA4_451172</name>
</gene>
<evidence type="ECO:0000256" key="1">
    <source>
        <dbReference type="SAM" id="MobiDB-lite"/>
    </source>
</evidence>
<comment type="caution">
    <text evidence="2">The sequence shown here is derived from an EMBL/GenBank/DDBJ whole genome shotgun (WGS) entry which is preliminary data.</text>
</comment>
<evidence type="ECO:0000313" key="2">
    <source>
        <dbReference type="EMBL" id="PKY38223.1"/>
    </source>
</evidence>
<proteinExistence type="predicted"/>
<accession>A0A2I1FV90</accession>
<evidence type="ECO:0000313" key="3">
    <source>
        <dbReference type="Proteomes" id="UP000234323"/>
    </source>
</evidence>
<dbReference type="VEuPathDB" id="FungiDB:RhiirA1_399211"/>
<dbReference type="VEuPathDB" id="FungiDB:RhiirFUN_014862"/>
<feature type="region of interest" description="Disordered" evidence="1">
    <location>
        <begin position="92"/>
        <end position="132"/>
    </location>
</feature>
<reference evidence="2 3" key="1">
    <citation type="submission" date="2015-10" db="EMBL/GenBank/DDBJ databases">
        <title>Genome analyses suggest a sexual origin of heterokaryosis in a supposedly ancient asexual fungus.</title>
        <authorList>
            <person name="Ropars J."/>
            <person name="Sedzielewska K."/>
            <person name="Noel J."/>
            <person name="Charron P."/>
            <person name="Farinelli L."/>
            <person name="Marton T."/>
            <person name="Kruger M."/>
            <person name="Pelin A."/>
            <person name="Brachmann A."/>
            <person name="Corradi N."/>
        </authorList>
    </citation>
    <scope>NUCLEOTIDE SEQUENCE [LARGE SCALE GENOMIC DNA]</scope>
    <source>
        <strain evidence="2 3">A4</strain>
    </source>
</reference>
<feature type="compositionally biased region" description="Polar residues" evidence="1">
    <location>
        <begin position="120"/>
        <end position="132"/>
    </location>
</feature>
<protein>
    <submittedName>
        <fullName evidence="2">Uncharacterized protein</fullName>
    </submittedName>
</protein>